<sequence>MLNLGIIQQEIKADAMLDSLLELENCCVSTVDKKEQLQQLDGLVIVMKAKDQIASVIDWLIASQTTPTLFVWIFSEVELEHEQMMMMSLGANDVVISTANLPQLSIIIKNTFSRLNGRISEKINHSSEKFLNEKNRAAYINGDEISLTKKEFELLNILYENKNTTVHYEELMDKVWKNHSKSNTFLIANTVFHIRNKMKKSKNIDIKTIRSKGYMLKIKENEME</sequence>
<dbReference type="SUPFAM" id="SSF46894">
    <property type="entry name" value="C-terminal effector domain of the bipartite response regulators"/>
    <property type="match status" value="1"/>
</dbReference>
<dbReference type="RefSeq" id="WP_111248150.1">
    <property type="nucleotide sequence ID" value="NZ_PIEU01000084.1"/>
</dbReference>
<proteinExistence type="predicted"/>
<dbReference type="AlphaFoldDB" id="A0A2W4BJC3"/>
<evidence type="ECO:0000256" key="2">
    <source>
        <dbReference type="ARBA" id="ARBA00023125"/>
    </source>
</evidence>
<dbReference type="GO" id="GO:0003677">
    <property type="term" value="F:DNA binding"/>
    <property type="evidence" value="ECO:0007669"/>
    <property type="project" value="UniProtKB-UniRule"/>
</dbReference>
<accession>A0A2W4BJC3</accession>
<dbReference type="InterPro" id="IPR001867">
    <property type="entry name" value="OmpR/PhoB-type_DNA-bd"/>
</dbReference>
<dbReference type="Gene3D" id="1.10.10.10">
    <property type="entry name" value="Winged helix-like DNA-binding domain superfamily/Winged helix DNA-binding domain"/>
    <property type="match status" value="1"/>
</dbReference>
<evidence type="ECO:0000256" key="4">
    <source>
        <dbReference type="PROSITE-ProRule" id="PRU01091"/>
    </source>
</evidence>
<keyword evidence="2 4" id="KW-0238">DNA-binding</keyword>
<keyword evidence="7" id="KW-1185">Reference proteome</keyword>
<evidence type="ECO:0000313" key="7">
    <source>
        <dbReference type="Proteomes" id="UP000249828"/>
    </source>
</evidence>
<dbReference type="GO" id="GO:0006355">
    <property type="term" value="P:regulation of DNA-templated transcription"/>
    <property type="evidence" value="ECO:0007669"/>
    <property type="project" value="InterPro"/>
</dbReference>
<dbReference type="Proteomes" id="UP000249828">
    <property type="component" value="Unassembled WGS sequence"/>
</dbReference>
<feature type="DNA-binding region" description="OmpR/PhoB-type" evidence="4">
    <location>
        <begin position="120"/>
        <end position="218"/>
    </location>
</feature>
<dbReference type="GO" id="GO:0000160">
    <property type="term" value="P:phosphorelay signal transduction system"/>
    <property type="evidence" value="ECO:0007669"/>
    <property type="project" value="InterPro"/>
</dbReference>
<evidence type="ECO:0000256" key="1">
    <source>
        <dbReference type="ARBA" id="ARBA00023015"/>
    </source>
</evidence>
<dbReference type="Pfam" id="PF00486">
    <property type="entry name" value="Trans_reg_C"/>
    <property type="match status" value="1"/>
</dbReference>
<organism evidence="6 7">
    <name type="scientific">Enterococcus plantarum</name>
    <dbReference type="NCBI Taxonomy" id="1077675"/>
    <lineage>
        <taxon>Bacteria</taxon>
        <taxon>Bacillati</taxon>
        <taxon>Bacillota</taxon>
        <taxon>Bacilli</taxon>
        <taxon>Lactobacillales</taxon>
        <taxon>Enterococcaceae</taxon>
        <taxon>Enterococcus</taxon>
    </lineage>
</organism>
<feature type="domain" description="OmpR/PhoB-type" evidence="5">
    <location>
        <begin position="120"/>
        <end position="218"/>
    </location>
</feature>
<protein>
    <recommendedName>
        <fullName evidence="5">OmpR/PhoB-type domain-containing protein</fullName>
    </recommendedName>
</protein>
<reference evidence="6 7" key="1">
    <citation type="submission" date="2017-11" db="EMBL/GenBank/DDBJ databases">
        <title>Draft genome sequence of Enterococcus plantarum TRW2 strain isolated from lettuce.</title>
        <authorList>
            <person name="Kim E.B."/>
            <person name="Marco M.L."/>
            <person name="Williams T.R."/>
            <person name="You I.H."/>
        </authorList>
    </citation>
    <scope>NUCLEOTIDE SEQUENCE [LARGE SCALE GENOMIC DNA]</scope>
    <source>
        <strain evidence="6 7">TRW2</strain>
    </source>
</reference>
<dbReference type="STRING" id="1077675.BCR22_12385"/>
<evidence type="ECO:0000313" key="6">
    <source>
        <dbReference type="EMBL" id="PZL72479.1"/>
    </source>
</evidence>
<dbReference type="CDD" id="cd00383">
    <property type="entry name" value="trans_reg_C"/>
    <property type="match status" value="1"/>
</dbReference>
<dbReference type="SMART" id="SM00862">
    <property type="entry name" value="Trans_reg_C"/>
    <property type="match status" value="1"/>
</dbReference>
<name>A0A2W4BJC3_9ENTE</name>
<evidence type="ECO:0000256" key="3">
    <source>
        <dbReference type="ARBA" id="ARBA00023163"/>
    </source>
</evidence>
<gene>
    <name evidence="6" type="ORF">CI088_10445</name>
</gene>
<keyword evidence="3" id="KW-0804">Transcription</keyword>
<dbReference type="EMBL" id="PIEU01000084">
    <property type="protein sequence ID" value="PZL72479.1"/>
    <property type="molecule type" value="Genomic_DNA"/>
</dbReference>
<dbReference type="InterPro" id="IPR036388">
    <property type="entry name" value="WH-like_DNA-bd_sf"/>
</dbReference>
<dbReference type="PROSITE" id="PS51755">
    <property type="entry name" value="OMPR_PHOB"/>
    <property type="match status" value="1"/>
</dbReference>
<comment type="caution">
    <text evidence="6">The sequence shown here is derived from an EMBL/GenBank/DDBJ whole genome shotgun (WGS) entry which is preliminary data.</text>
</comment>
<evidence type="ECO:0000259" key="5">
    <source>
        <dbReference type="PROSITE" id="PS51755"/>
    </source>
</evidence>
<dbReference type="InterPro" id="IPR016032">
    <property type="entry name" value="Sig_transdc_resp-reg_C-effctor"/>
</dbReference>
<keyword evidence="1" id="KW-0805">Transcription regulation</keyword>